<dbReference type="Proteomes" id="UP000431304">
    <property type="component" value="Unassembled WGS sequence"/>
</dbReference>
<accession>A0A844E061</accession>
<name>A0A844E061_EUBRA</name>
<protein>
    <submittedName>
        <fullName evidence="1">HTH domain-containing protein</fullName>
    </submittedName>
</protein>
<reference evidence="1 2" key="1">
    <citation type="journal article" date="2019" name="Nat. Med.">
        <title>A library of human gut bacterial isolates paired with longitudinal multiomics data enables mechanistic microbiome research.</title>
        <authorList>
            <person name="Poyet M."/>
            <person name="Groussin M."/>
            <person name="Gibbons S.M."/>
            <person name="Avila-Pacheco J."/>
            <person name="Jiang X."/>
            <person name="Kearney S.M."/>
            <person name="Perrotta A.R."/>
            <person name="Berdy B."/>
            <person name="Zhao S."/>
            <person name="Lieberman T.D."/>
            <person name="Swanson P.K."/>
            <person name="Smith M."/>
            <person name="Roesemann S."/>
            <person name="Alexander J.E."/>
            <person name="Rich S.A."/>
            <person name="Livny J."/>
            <person name="Vlamakis H."/>
            <person name="Clish C."/>
            <person name="Bullock K."/>
            <person name="Deik A."/>
            <person name="Scott J."/>
            <person name="Pierce K.A."/>
            <person name="Xavier R.J."/>
            <person name="Alm E.J."/>
        </authorList>
    </citation>
    <scope>NUCLEOTIDE SEQUENCE [LARGE SCALE GENOMIC DNA]</scope>
    <source>
        <strain evidence="1 2">BIOML-A3</strain>
    </source>
</reference>
<evidence type="ECO:0000313" key="1">
    <source>
        <dbReference type="EMBL" id="MSD17011.1"/>
    </source>
</evidence>
<evidence type="ECO:0000313" key="2">
    <source>
        <dbReference type="Proteomes" id="UP000431304"/>
    </source>
</evidence>
<proteinExistence type="predicted"/>
<gene>
    <name evidence="1" type="ORF">GKE72_13260</name>
</gene>
<comment type="caution">
    <text evidence="1">The sequence shown here is derived from an EMBL/GenBank/DDBJ whole genome shotgun (WGS) entry which is preliminary data.</text>
</comment>
<sequence>MAENKKIYITANELAEMLGVSVGHAYKLIRKLNQELEKEGFLVIAGKVPRRYFEKRWYGFSVWEVVE</sequence>
<dbReference type="EMBL" id="WKRA01000026">
    <property type="protein sequence ID" value="MSD17011.1"/>
    <property type="molecule type" value="Genomic_DNA"/>
</dbReference>
<organism evidence="1 2">
    <name type="scientific">Eubacterium ramulus</name>
    <dbReference type="NCBI Taxonomy" id="39490"/>
    <lineage>
        <taxon>Bacteria</taxon>
        <taxon>Bacillati</taxon>
        <taxon>Bacillota</taxon>
        <taxon>Clostridia</taxon>
        <taxon>Eubacteriales</taxon>
        <taxon>Eubacteriaceae</taxon>
        <taxon>Eubacterium</taxon>
    </lineage>
</organism>
<dbReference type="AlphaFoldDB" id="A0A844E061"/>
<dbReference type="RefSeq" id="WP_117827592.1">
    <property type="nucleotide sequence ID" value="NZ_CAXUGT010000014.1"/>
</dbReference>